<comment type="caution">
    <text evidence="5">The sequence shown here is derived from an EMBL/GenBank/DDBJ whole genome shotgun (WGS) entry which is preliminary data.</text>
</comment>
<dbReference type="InterPro" id="IPR027417">
    <property type="entry name" value="P-loop_NTPase"/>
</dbReference>
<gene>
    <name evidence="5" type="primary">phnL</name>
    <name evidence="5" type="ORF">LJ725_23365</name>
</gene>
<dbReference type="InterPro" id="IPR012701">
    <property type="entry name" value="CP_lyase_PhnL"/>
</dbReference>
<evidence type="ECO:0000313" key="5">
    <source>
        <dbReference type="EMBL" id="MCC8431924.1"/>
    </source>
</evidence>
<comment type="similarity">
    <text evidence="1">Belongs to the ABC transporter superfamily.</text>
</comment>
<sequence length="243" mass="26006">MTSSRPALRVCGLTKSFIVHAQGDLALPVLRDVALSVSPGECLALVGPSGAGKSTLLRSLYGNYRADGGSIRVRQDEAWTELVGAEPRTVLDVRHRTMGFVSQFLRVIPRVSAVDVVAEPLRRRGSEPAEARRRAEFLLAMLGIPARLWSLPPATFSGGEQQRVNIARSLIVDYPILLLDEPTASLDAANRDGVVELIRQRRDAGAAIVGIFHDTGVRDAVATRVHEVLPPAQPAGVSPGVAA</sequence>
<dbReference type="InterPro" id="IPR003593">
    <property type="entry name" value="AAA+_ATPase"/>
</dbReference>
<dbReference type="Gene3D" id="3.40.50.300">
    <property type="entry name" value="P-loop containing nucleotide triphosphate hydrolases"/>
    <property type="match status" value="1"/>
</dbReference>
<dbReference type="NCBIfam" id="TIGR02324">
    <property type="entry name" value="CP_lyasePhnL"/>
    <property type="match status" value="1"/>
</dbReference>
<dbReference type="PANTHER" id="PTHR24220">
    <property type="entry name" value="IMPORT ATP-BINDING PROTEIN"/>
    <property type="match status" value="1"/>
</dbReference>
<dbReference type="InterPro" id="IPR017871">
    <property type="entry name" value="ABC_transporter-like_CS"/>
</dbReference>
<dbReference type="GO" id="GO:0016829">
    <property type="term" value="F:lyase activity"/>
    <property type="evidence" value="ECO:0007669"/>
    <property type="project" value="UniProtKB-KW"/>
</dbReference>
<evidence type="ECO:0000256" key="2">
    <source>
        <dbReference type="ARBA" id="ARBA00022741"/>
    </source>
</evidence>
<keyword evidence="2" id="KW-0547">Nucleotide-binding</keyword>
<dbReference type="PROSITE" id="PS50893">
    <property type="entry name" value="ABC_TRANSPORTER_2"/>
    <property type="match status" value="1"/>
</dbReference>
<feature type="domain" description="ABC transporter" evidence="4">
    <location>
        <begin position="8"/>
        <end position="240"/>
    </location>
</feature>
<proteinExistence type="inferred from homology"/>
<dbReference type="InterPro" id="IPR003439">
    <property type="entry name" value="ABC_transporter-like_ATP-bd"/>
</dbReference>
<evidence type="ECO:0000256" key="3">
    <source>
        <dbReference type="ARBA" id="ARBA00022840"/>
    </source>
</evidence>
<accession>A0ABS8L0Q9</accession>
<name>A0ABS8L0Q9_9HYPH</name>
<keyword evidence="6" id="KW-1185">Reference proteome</keyword>
<dbReference type="Pfam" id="PF00005">
    <property type="entry name" value="ABC_tran"/>
    <property type="match status" value="1"/>
</dbReference>
<keyword evidence="3" id="KW-0067">ATP-binding</keyword>
<dbReference type="RefSeq" id="WP_230553348.1">
    <property type="nucleotide sequence ID" value="NZ_JAJISD010000012.1"/>
</dbReference>
<dbReference type="Proteomes" id="UP001198862">
    <property type="component" value="Unassembled WGS sequence"/>
</dbReference>
<evidence type="ECO:0000313" key="6">
    <source>
        <dbReference type="Proteomes" id="UP001198862"/>
    </source>
</evidence>
<dbReference type="SMART" id="SM00382">
    <property type="entry name" value="AAA"/>
    <property type="match status" value="1"/>
</dbReference>
<dbReference type="InterPro" id="IPR015854">
    <property type="entry name" value="ABC_transpr_LolD-like"/>
</dbReference>
<protein>
    <submittedName>
        <fullName evidence="5">Phosphonate C-P lyase system protein PhnL</fullName>
    </submittedName>
</protein>
<dbReference type="SUPFAM" id="SSF52540">
    <property type="entry name" value="P-loop containing nucleoside triphosphate hydrolases"/>
    <property type="match status" value="1"/>
</dbReference>
<dbReference type="PANTHER" id="PTHR24220:SF685">
    <property type="entry name" value="ABC TRANSPORTER RELATED"/>
    <property type="match status" value="1"/>
</dbReference>
<reference evidence="5 6" key="1">
    <citation type="submission" date="2021-11" db="EMBL/GenBank/DDBJ databases">
        <authorList>
            <person name="Lee D.-H."/>
            <person name="Kim S.-B."/>
        </authorList>
    </citation>
    <scope>NUCLEOTIDE SEQUENCE [LARGE SCALE GENOMIC DNA]</scope>
    <source>
        <strain evidence="5 6">KCTC 52223</strain>
    </source>
</reference>
<keyword evidence="5" id="KW-0456">Lyase</keyword>
<dbReference type="EMBL" id="JAJISD010000012">
    <property type="protein sequence ID" value="MCC8431924.1"/>
    <property type="molecule type" value="Genomic_DNA"/>
</dbReference>
<organism evidence="5 6">
    <name type="scientific">Reyranella aquatilis</name>
    <dbReference type="NCBI Taxonomy" id="2035356"/>
    <lineage>
        <taxon>Bacteria</taxon>
        <taxon>Pseudomonadati</taxon>
        <taxon>Pseudomonadota</taxon>
        <taxon>Alphaproteobacteria</taxon>
        <taxon>Hyphomicrobiales</taxon>
        <taxon>Reyranellaceae</taxon>
        <taxon>Reyranella</taxon>
    </lineage>
</organism>
<evidence type="ECO:0000259" key="4">
    <source>
        <dbReference type="PROSITE" id="PS50893"/>
    </source>
</evidence>
<dbReference type="PROSITE" id="PS00211">
    <property type="entry name" value="ABC_TRANSPORTER_1"/>
    <property type="match status" value="1"/>
</dbReference>
<evidence type="ECO:0000256" key="1">
    <source>
        <dbReference type="ARBA" id="ARBA00005417"/>
    </source>
</evidence>